<dbReference type="Pfam" id="PF06754">
    <property type="entry name" value="PhnG"/>
    <property type="match status" value="1"/>
</dbReference>
<dbReference type="NCBIfam" id="TIGR03293">
    <property type="entry name" value="PhnG_redo"/>
    <property type="match status" value="1"/>
</dbReference>
<evidence type="ECO:0000256" key="1">
    <source>
        <dbReference type="SAM" id="MobiDB-lite"/>
    </source>
</evidence>
<dbReference type="EMBL" id="CP028843">
    <property type="protein sequence ID" value="AWB20316.1"/>
    <property type="molecule type" value="Genomic_DNA"/>
</dbReference>
<keyword evidence="2" id="KW-0456">Lyase</keyword>
<dbReference type="InterPro" id="IPR009609">
    <property type="entry name" value="Phosphonate_metab_PhnG"/>
</dbReference>
<evidence type="ECO:0000313" key="3">
    <source>
        <dbReference type="Proteomes" id="UP000244755"/>
    </source>
</evidence>
<accession>A0A2R4WFK5</accession>
<reference evidence="2 3" key="1">
    <citation type="submission" date="2018-04" db="EMBL/GenBank/DDBJ databases">
        <title>Methylobacterium sp. PR1016A genome.</title>
        <authorList>
            <person name="Park W."/>
        </authorList>
    </citation>
    <scope>NUCLEOTIDE SEQUENCE [LARGE SCALE GENOMIC DNA]</scope>
    <source>
        <strain evidence="2 3">PR1016A</strain>
    </source>
</reference>
<gene>
    <name evidence="2" type="primary">phnG</name>
    <name evidence="2" type="ORF">DA075_04675</name>
</gene>
<dbReference type="GO" id="GO:0015716">
    <property type="term" value="P:organic phosphonate transport"/>
    <property type="evidence" value="ECO:0007669"/>
    <property type="project" value="InterPro"/>
</dbReference>
<proteinExistence type="predicted"/>
<dbReference type="RefSeq" id="WP_099952225.1">
    <property type="nucleotide sequence ID" value="NZ_CP028843.1"/>
</dbReference>
<dbReference type="KEGG" id="mee:DA075_04675"/>
<name>A0A2R4WFK5_9HYPH</name>
<dbReference type="OrthoDB" id="530475at2"/>
<dbReference type="Proteomes" id="UP000244755">
    <property type="component" value="Chromosome 1"/>
</dbReference>
<sequence length="157" mass="17031">MPDHTPPLSESPDPAARRAVMALCGEARAEELRDALAALGAVDEPEDLRPPETGLVMTRGRIGGDGQPFNLGEATVTRAAVRLSGGETGFAYHLGRDRAKARLAATLDALWQRPERREAVEAVLAPVAIRRRHERAAEARRIAATRVNFFTMARGED</sequence>
<dbReference type="AlphaFoldDB" id="A0A2R4WFK5"/>
<feature type="region of interest" description="Disordered" evidence="1">
    <location>
        <begin position="45"/>
        <end position="69"/>
    </location>
</feature>
<dbReference type="GO" id="GO:0016829">
    <property type="term" value="F:lyase activity"/>
    <property type="evidence" value="ECO:0007669"/>
    <property type="project" value="UniProtKB-KW"/>
</dbReference>
<evidence type="ECO:0000313" key="2">
    <source>
        <dbReference type="EMBL" id="AWB20316.1"/>
    </source>
</evidence>
<keyword evidence="3" id="KW-1185">Reference proteome</keyword>
<dbReference type="GO" id="GO:0019634">
    <property type="term" value="P:organic phosphonate metabolic process"/>
    <property type="evidence" value="ECO:0007669"/>
    <property type="project" value="InterPro"/>
</dbReference>
<organism evidence="2 3">
    <name type="scientific">Methylobacterium currus</name>
    <dbReference type="NCBI Taxonomy" id="2051553"/>
    <lineage>
        <taxon>Bacteria</taxon>
        <taxon>Pseudomonadati</taxon>
        <taxon>Pseudomonadota</taxon>
        <taxon>Alphaproteobacteria</taxon>
        <taxon>Hyphomicrobiales</taxon>
        <taxon>Methylobacteriaceae</taxon>
        <taxon>Methylobacterium</taxon>
    </lineage>
</organism>
<protein>
    <submittedName>
        <fullName evidence="2">Phosphonate C-P lyase system protein PhnG</fullName>
    </submittedName>
</protein>